<protein>
    <submittedName>
        <fullName evidence="7">Uncharacterized protein</fullName>
    </submittedName>
</protein>
<evidence type="ECO:0000256" key="5">
    <source>
        <dbReference type="ARBA" id="ARBA00023136"/>
    </source>
</evidence>
<evidence type="ECO:0000256" key="2">
    <source>
        <dbReference type="ARBA" id="ARBA00022475"/>
    </source>
</evidence>
<keyword evidence="8" id="KW-1185">Reference proteome</keyword>
<evidence type="ECO:0000256" key="1">
    <source>
        <dbReference type="ARBA" id="ARBA00004651"/>
    </source>
</evidence>
<feature type="transmembrane region" description="Helical" evidence="6">
    <location>
        <begin position="84"/>
        <end position="110"/>
    </location>
</feature>
<dbReference type="Proteomes" id="UP000011135">
    <property type="component" value="Unassembled WGS sequence"/>
</dbReference>
<evidence type="ECO:0000256" key="4">
    <source>
        <dbReference type="ARBA" id="ARBA00022989"/>
    </source>
</evidence>
<proteinExistence type="predicted"/>
<comment type="caution">
    <text evidence="7">The sequence shown here is derived from an EMBL/GenBank/DDBJ whole genome shotgun (WGS) entry which is preliminary data.</text>
</comment>
<feature type="transmembrane region" description="Helical" evidence="6">
    <location>
        <begin position="44"/>
        <end position="64"/>
    </location>
</feature>
<keyword evidence="4 6" id="KW-1133">Transmembrane helix</keyword>
<dbReference type="AlphaFoldDB" id="L8JV52"/>
<dbReference type="PANTHER" id="PTHR30250">
    <property type="entry name" value="PST FAMILY PREDICTED COLANIC ACID TRANSPORTER"/>
    <property type="match status" value="1"/>
</dbReference>
<feature type="transmembrane region" description="Helical" evidence="6">
    <location>
        <begin position="122"/>
        <end position="142"/>
    </location>
</feature>
<reference evidence="7 8" key="1">
    <citation type="submission" date="2012-12" db="EMBL/GenBank/DDBJ databases">
        <title>Genome assembly of Fulvivirga imtechensis AK7.</title>
        <authorList>
            <person name="Nupur N."/>
            <person name="Khatri I."/>
            <person name="Kumar R."/>
            <person name="Subramanian S."/>
            <person name="Pinnaka A."/>
        </authorList>
    </citation>
    <scope>NUCLEOTIDE SEQUENCE [LARGE SCALE GENOMIC DNA]</scope>
    <source>
        <strain evidence="7 8">AK7</strain>
    </source>
</reference>
<evidence type="ECO:0000313" key="8">
    <source>
        <dbReference type="Proteomes" id="UP000011135"/>
    </source>
</evidence>
<comment type="subcellular location">
    <subcellularLocation>
        <location evidence="1">Cell membrane</location>
        <topology evidence="1">Multi-pass membrane protein</topology>
    </subcellularLocation>
</comment>
<dbReference type="EMBL" id="AMZN01000039">
    <property type="protein sequence ID" value="ELR71464.1"/>
    <property type="molecule type" value="Genomic_DNA"/>
</dbReference>
<organism evidence="7 8">
    <name type="scientific">Fulvivirga imtechensis AK7</name>
    <dbReference type="NCBI Taxonomy" id="1237149"/>
    <lineage>
        <taxon>Bacteria</taxon>
        <taxon>Pseudomonadati</taxon>
        <taxon>Bacteroidota</taxon>
        <taxon>Cytophagia</taxon>
        <taxon>Cytophagales</taxon>
        <taxon>Fulvivirgaceae</taxon>
        <taxon>Fulvivirga</taxon>
    </lineage>
</organism>
<feature type="transmembrane region" description="Helical" evidence="6">
    <location>
        <begin position="149"/>
        <end position="173"/>
    </location>
</feature>
<dbReference type="STRING" id="1237149.C900_02527"/>
<sequence length="448" mass="50811">MFKKIFGSYWFKSGSLTLLNRVSITAFGLLNFFFLIRVLNQNDFGIWVVFLSVTALSESIRNAFIYNPLLRYLNSEDEKNRDDIISASLVLNLIAATIISVIFVGVAFTINFMMDAPPLRNMLLISIIAIYGFTWFAHFSFLQQANFRFAGTFFSTFLQKFTLFAYILYVYIFDVDTSLYLLALVYSLGYVLSSTSAYIFARNERAFNKNFNRVWLSRLFHYGKYTLGTNVSTMLNKSTKEWFLAGMIGNAAVAIFSPAVRVANLFQIPLDAIASVFYPEMINRVKNEGFQAAKYLYEKSVAMILVVTVPGVLLVFFLAKYIVLFIAGPDYPASIPVLQIMAFYGIFEPFQRQFGVTLNAIGKAHINFYFIILSSILGIIITYFSIRYYGIIGAAYGTLITYSLAAVVIQYILYKQIGVNTLNIFKFSGQAIRQGYETVIKSTAKKLL</sequence>
<feature type="transmembrane region" description="Helical" evidence="6">
    <location>
        <begin position="21"/>
        <end position="38"/>
    </location>
</feature>
<feature type="transmembrane region" description="Helical" evidence="6">
    <location>
        <begin position="179"/>
        <end position="201"/>
    </location>
</feature>
<feature type="transmembrane region" description="Helical" evidence="6">
    <location>
        <begin position="392"/>
        <end position="414"/>
    </location>
</feature>
<feature type="transmembrane region" description="Helical" evidence="6">
    <location>
        <begin position="368"/>
        <end position="386"/>
    </location>
</feature>
<accession>L8JV52</accession>
<gene>
    <name evidence="7" type="ORF">C900_02527</name>
</gene>
<dbReference type="OrthoDB" id="650636at2"/>
<dbReference type="eggNOG" id="COG2244">
    <property type="taxonomic scope" value="Bacteria"/>
</dbReference>
<dbReference type="PANTHER" id="PTHR30250:SF11">
    <property type="entry name" value="O-ANTIGEN TRANSPORTER-RELATED"/>
    <property type="match status" value="1"/>
</dbReference>
<evidence type="ECO:0000256" key="3">
    <source>
        <dbReference type="ARBA" id="ARBA00022692"/>
    </source>
</evidence>
<feature type="transmembrane region" description="Helical" evidence="6">
    <location>
        <begin position="302"/>
        <end position="325"/>
    </location>
</feature>
<evidence type="ECO:0000256" key="6">
    <source>
        <dbReference type="SAM" id="Phobius"/>
    </source>
</evidence>
<keyword evidence="2" id="KW-1003">Cell membrane</keyword>
<dbReference type="InterPro" id="IPR050833">
    <property type="entry name" value="Poly_Biosynth_Transport"/>
</dbReference>
<keyword evidence="5 6" id="KW-0472">Membrane</keyword>
<dbReference type="Pfam" id="PF13440">
    <property type="entry name" value="Polysacc_synt_3"/>
    <property type="match status" value="1"/>
</dbReference>
<dbReference type="GO" id="GO:0005886">
    <property type="term" value="C:plasma membrane"/>
    <property type="evidence" value="ECO:0007669"/>
    <property type="project" value="UniProtKB-SubCell"/>
</dbReference>
<evidence type="ECO:0000313" key="7">
    <source>
        <dbReference type="EMBL" id="ELR71464.1"/>
    </source>
</evidence>
<name>L8JV52_9BACT</name>
<dbReference type="RefSeq" id="WP_009579936.1">
    <property type="nucleotide sequence ID" value="NZ_AMZN01000039.1"/>
</dbReference>
<keyword evidence="3 6" id="KW-0812">Transmembrane</keyword>